<accession>A0ABV5XTX4</accession>
<name>A0ABV5XTX4_9NOCA</name>
<evidence type="ECO:0000256" key="1">
    <source>
        <dbReference type="SAM" id="MobiDB-lite"/>
    </source>
</evidence>
<organism evidence="2 3">
    <name type="scientific">Rhodococcus baikonurensis</name>
    <dbReference type="NCBI Taxonomy" id="172041"/>
    <lineage>
        <taxon>Bacteria</taxon>
        <taxon>Bacillati</taxon>
        <taxon>Actinomycetota</taxon>
        <taxon>Actinomycetes</taxon>
        <taxon>Mycobacteriales</taxon>
        <taxon>Nocardiaceae</taxon>
        <taxon>Rhodococcus</taxon>
        <taxon>Rhodococcus erythropolis group</taxon>
    </lineage>
</organism>
<evidence type="ECO:0000313" key="2">
    <source>
        <dbReference type="EMBL" id="MFB9785598.1"/>
    </source>
</evidence>
<keyword evidence="3" id="KW-1185">Reference proteome</keyword>
<feature type="region of interest" description="Disordered" evidence="1">
    <location>
        <begin position="1"/>
        <end position="34"/>
    </location>
</feature>
<dbReference type="RefSeq" id="WP_378377713.1">
    <property type="nucleotide sequence ID" value="NZ_JBHMAS010000169.1"/>
</dbReference>
<gene>
    <name evidence="2" type="ORF">ACFFQ6_38550</name>
</gene>
<dbReference type="Gene3D" id="1.10.1220.10">
    <property type="entry name" value="Met repressor-like"/>
    <property type="match status" value="1"/>
</dbReference>
<dbReference type="EMBL" id="JBHMAS010000169">
    <property type="protein sequence ID" value="MFB9785598.1"/>
    <property type="molecule type" value="Genomic_DNA"/>
</dbReference>
<sequence length="74" mass="8362">MSIKKPNVSNLGSRKEAARVADTFQRPSDDQTKLTHRISTPLHRRFKLAVVAEGRTMGDVMEELIEEWTTKHGG</sequence>
<protein>
    <submittedName>
        <fullName evidence="2">Plasmid partition protein ParG</fullName>
    </submittedName>
</protein>
<reference evidence="2 3" key="1">
    <citation type="submission" date="2024-09" db="EMBL/GenBank/DDBJ databases">
        <authorList>
            <person name="Sun Q."/>
            <person name="Mori K."/>
        </authorList>
    </citation>
    <scope>NUCLEOTIDE SEQUENCE [LARGE SCALE GENOMIC DNA]</scope>
    <source>
        <strain evidence="2 3">JCM 11411</strain>
    </source>
</reference>
<dbReference type="InterPro" id="IPR013321">
    <property type="entry name" value="Arc_rbn_hlx_hlx"/>
</dbReference>
<dbReference type="Proteomes" id="UP001589587">
    <property type="component" value="Unassembled WGS sequence"/>
</dbReference>
<dbReference type="Pfam" id="PF09274">
    <property type="entry name" value="ParG"/>
    <property type="match status" value="1"/>
</dbReference>
<dbReference type="InterPro" id="IPR015354">
    <property type="entry name" value="DNA_partition_ParG"/>
</dbReference>
<dbReference type="SUPFAM" id="SSF47598">
    <property type="entry name" value="Ribbon-helix-helix"/>
    <property type="match status" value="1"/>
</dbReference>
<evidence type="ECO:0000313" key="3">
    <source>
        <dbReference type="Proteomes" id="UP001589587"/>
    </source>
</evidence>
<dbReference type="InterPro" id="IPR010985">
    <property type="entry name" value="Ribbon_hlx_hlx"/>
</dbReference>
<proteinExistence type="predicted"/>
<comment type="caution">
    <text evidence="2">The sequence shown here is derived from an EMBL/GenBank/DDBJ whole genome shotgun (WGS) entry which is preliminary data.</text>
</comment>